<evidence type="ECO:0000313" key="1">
    <source>
        <dbReference type="EMBL" id="PWN46833.1"/>
    </source>
</evidence>
<gene>
    <name evidence="1" type="ORF">IE53DRAFT_391011</name>
</gene>
<reference evidence="1 2" key="1">
    <citation type="journal article" date="2018" name="Mol. Biol. Evol.">
        <title>Broad Genomic Sampling Reveals a Smut Pathogenic Ancestry of the Fungal Clade Ustilaginomycotina.</title>
        <authorList>
            <person name="Kijpornyongpan T."/>
            <person name="Mondo S.J."/>
            <person name="Barry K."/>
            <person name="Sandor L."/>
            <person name="Lee J."/>
            <person name="Lipzen A."/>
            <person name="Pangilinan J."/>
            <person name="LaButti K."/>
            <person name="Hainaut M."/>
            <person name="Henrissat B."/>
            <person name="Grigoriev I.V."/>
            <person name="Spatafora J.W."/>
            <person name="Aime M.C."/>
        </authorList>
    </citation>
    <scope>NUCLEOTIDE SEQUENCE [LARGE SCALE GENOMIC DNA]</scope>
    <source>
        <strain evidence="1 2">SA 807</strain>
    </source>
</reference>
<protein>
    <submittedName>
        <fullName evidence="1">S-adenosyl-L-methionine-dependent methyltransferase</fullName>
    </submittedName>
</protein>
<dbReference type="EMBL" id="KZ820683">
    <property type="protein sequence ID" value="PWN46833.1"/>
    <property type="molecule type" value="Genomic_DNA"/>
</dbReference>
<evidence type="ECO:0000313" key="2">
    <source>
        <dbReference type="Proteomes" id="UP000245626"/>
    </source>
</evidence>
<proteinExistence type="predicted"/>
<keyword evidence="2" id="KW-1185">Reference proteome</keyword>
<accession>A0ACD0NLW4</accession>
<dbReference type="Proteomes" id="UP000245626">
    <property type="component" value="Unassembled WGS sequence"/>
</dbReference>
<name>A0ACD0NLW4_9BASI</name>
<organism evidence="1 2">
    <name type="scientific">Violaceomyces palustris</name>
    <dbReference type="NCBI Taxonomy" id="1673888"/>
    <lineage>
        <taxon>Eukaryota</taxon>
        <taxon>Fungi</taxon>
        <taxon>Dikarya</taxon>
        <taxon>Basidiomycota</taxon>
        <taxon>Ustilaginomycotina</taxon>
        <taxon>Ustilaginomycetes</taxon>
        <taxon>Violaceomycetales</taxon>
        <taxon>Violaceomycetaceae</taxon>
        <taxon>Violaceomyces</taxon>
    </lineage>
</organism>
<feature type="non-terminal residue" evidence="1">
    <location>
        <position position="1"/>
    </location>
</feature>
<sequence length="367" mass="41358">KGFDAFSYLSHRPTYPTWIYDRVLDFHFSATPRSAVNRSLAIDLGCGPGISTLPLLPHFDNVLGLDPSPGMISTALRPQPSWDHVPPQLRPSSSPLQRPLANLDYRVSNAEELHRILPPRSVDLVISAQAVHWFDHPRLWSSLSRVVSPGGTVAFWGYADFFLPQFPHLKPLITRFAQGDDTAPPLQTEEDPTQFVSLGSYWEQPGRSILVQGLSSVPLPSQVGRGSDASVWDESNAYRRMHSLLDLLPEDRLPSWPRPASTVDQDTELMQRFMTWDQLDSYLRTWSSYQAYLLSRPNPSPSSVDPIKSFLQRLKDEMVHSSLRAAAATQGGHRPDPDRVCQQVESQPILIRWPLSLIMIKKNLVAR</sequence>
<keyword evidence="1" id="KW-0808">Transferase</keyword>
<keyword evidence="1" id="KW-0489">Methyltransferase</keyword>